<evidence type="ECO:0000313" key="1">
    <source>
        <dbReference type="EMBL" id="EYC09863.1"/>
    </source>
</evidence>
<dbReference type="Proteomes" id="UP000024635">
    <property type="component" value="Unassembled WGS sequence"/>
</dbReference>
<dbReference type="AlphaFoldDB" id="A0A016U5G4"/>
<accession>A0A016U5G4</accession>
<dbReference type="OrthoDB" id="5800476at2759"/>
<reference evidence="2" key="1">
    <citation type="journal article" date="2015" name="Nat. Genet.">
        <title>The genome and transcriptome of the zoonotic hookworm Ancylostoma ceylanicum identify infection-specific gene families.</title>
        <authorList>
            <person name="Schwarz E.M."/>
            <person name="Hu Y."/>
            <person name="Antoshechkin I."/>
            <person name="Miller M.M."/>
            <person name="Sternberg P.W."/>
            <person name="Aroian R.V."/>
        </authorList>
    </citation>
    <scope>NUCLEOTIDE SEQUENCE</scope>
    <source>
        <strain evidence="2">HY135</strain>
    </source>
</reference>
<name>A0A016U5G4_9BILA</name>
<proteinExistence type="predicted"/>
<keyword evidence="2" id="KW-1185">Reference proteome</keyword>
<gene>
    <name evidence="1" type="primary">Acey_s0058.g2860</name>
    <name evidence="1" type="synonym">Acey-csnk-1</name>
    <name evidence="1" type="ORF">Y032_0058g2860</name>
</gene>
<evidence type="ECO:0000313" key="2">
    <source>
        <dbReference type="Proteomes" id="UP000024635"/>
    </source>
</evidence>
<organism evidence="1 2">
    <name type="scientific">Ancylostoma ceylanicum</name>
    <dbReference type="NCBI Taxonomy" id="53326"/>
    <lineage>
        <taxon>Eukaryota</taxon>
        <taxon>Metazoa</taxon>
        <taxon>Ecdysozoa</taxon>
        <taxon>Nematoda</taxon>
        <taxon>Chromadorea</taxon>
        <taxon>Rhabditida</taxon>
        <taxon>Rhabditina</taxon>
        <taxon>Rhabditomorpha</taxon>
        <taxon>Strongyloidea</taxon>
        <taxon>Ancylostomatidae</taxon>
        <taxon>Ancylostomatinae</taxon>
        <taxon>Ancylostoma</taxon>
    </lineage>
</organism>
<dbReference type="EMBL" id="JARK01001394">
    <property type="protein sequence ID" value="EYC09863.1"/>
    <property type="molecule type" value="Genomic_DNA"/>
</dbReference>
<protein>
    <submittedName>
        <fullName evidence="1">Uncharacterized protein</fullName>
    </submittedName>
</protein>
<sequence length="92" mass="10604">MSFHTPVKALNPVDTKLPDHVVKGAVIVDELIGKWNANVVLEANGPMSAFIVIDKKLQLMRKLRQERKPNSVMRKQLERETIFIHLLSYYPH</sequence>
<comment type="caution">
    <text evidence="1">The sequence shown here is derived from an EMBL/GenBank/DDBJ whole genome shotgun (WGS) entry which is preliminary data.</text>
</comment>